<feature type="compositionally biased region" description="Polar residues" evidence="8">
    <location>
        <begin position="213"/>
        <end position="223"/>
    </location>
</feature>
<dbReference type="PANTHER" id="PTHR28088:SF5">
    <property type="entry name" value="TRANSCRIPTIONAL ACTIVATOR HAA1-RELATED"/>
    <property type="match status" value="1"/>
</dbReference>
<proteinExistence type="predicted"/>
<protein>
    <recommendedName>
        <fullName evidence="9">Copper-fist domain-containing protein</fullName>
    </recommendedName>
</protein>
<dbReference type="GO" id="GO:0045944">
    <property type="term" value="P:positive regulation of transcription by RNA polymerase II"/>
    <property type="evidence" value="ECO:0007669"/>
    <property type="project" value="TreeGrafter"/>
</dbReference>
<feature type="compositionally biased region" description="Polar residues" evidence="8">
    <location>
        <begin position="183"/>
        <end position="200"/>
    </location>
</feature>
<keyword evidence="7" id="KW-0539">Nucleus</keyword>
<name>A0A2P5I210_DIAHE</name>
<keyword evidence="5" id="KW-0805">Transcription regulation</keyword>
<evidence type="ECO:0000256" key="7">
    <source>
        <dbReference type="ARBA" id="ARBA00023242"/>
    </source>
</evidence>
<dbReference type="Pfam" id="PF00649">
    <property type="entry name" value="Copper-fist"/>
    <property type="match status" value="1"/>
</dbReference>
<evidence type="ECO:0000256" key="8">
    <source>
        <dbReference type="SAM" id="MobiDB-lite"/>
    </source>
</evidence>
<keyword evidence="2" id="KW-0479">Metal-binding</keyword>
<accession>A0A2P5I210</accession>
<comment type="caution">
    <text evidence="10">The sequence shown here is derived from an EMBL/GenBank/DDBJ whole genome shotgun (WGS) entry which is preliminary data.</text>
</comment>
<dbReference type="GO" id="GO:0000981">
    <property type="term" value="F:DNA-binding transcription factor activity, RNA polymerase II-specific"/>
    <property type="evidence" value="ECO:0007669"/>
    <property type="project" value="TreeGrafter"/>
</dbReference>
<keyword evidence="11" id="KW-1185">Reference proteome</keyword>
<evidence type="ECO:0000256" key="1">
    <source>
        <dbReference type="ARBA" id="ARBA00004123"/>
    </source>
</evidence>
<dbReference type="GO" id="GO:0005634">
    <property type="term" value="C:nucleus"/>
    <property type="evidence" value="ECO:0007669"/>
    <property type="project" value="UniProtKB-SubCell"/>
</dbReference>
<evidence type="ECO:0000313" key="11">
    <source>
        <dbReference type="Proteomes" id="UP000094444"/>
    </source>
</evidence>
<comment type="subcellular location">
    <subcellularLocation>
        <location evidence="1">Nucleus</location>
    </subcellularLocation>
</comment>
<evidence type="ECO:0000256" key="5">
    <source>
        <dbReference type="ARBA" id="ARBA00023015"/>
    </source>
</evidence>
<dbReference type="GO" id="GO:0006879">
    <property type="term" value="P:intracellular iron ion homeostasis"/>
    <property type="evidence" value="ECO:0007669"/>
    <property type="project" value="TreeGrafter"/>
</dbReference>
<keyword evidence="4" id="KW-0186">Copper</keyword>
<dbReference type="EMBL" id="MAVT02000355">
    <property type="protein sequence ID" value="POS76568.1"/>
    <property type="molecule type" value="Genomic_DNA"/>
</dbReference>
<dbReference type="Proteomes" id="UP000094444">
    <property type="component" value="Unassembled WGS sequence"/>
</dbReference>
<evidence type="ECO:0000256" key="3">
    <source>
        <dbReference type="ARBA" id="ARBA00022833"/>
    </source>
</evidence>
<reference evidence="10" key="1">
    <citation type="submission" date="2017-09" db="EMBL/GenBank/DDBJ databases">
        <title>Polyketide synthases of a Diaporthe helianthi virulent isolate.</title>
        <authorList>
            <person name="Baroncelli R."/>
        </authorList>
    </citation>
    <scope>NUCLEOTIDE SEQUENCE [LARGE SCALE GENOMIC DNA]</scope>
    <source>
        <strain evidence="10">7/96</strain>
    </source>
</reference>
<gene>
    <name evidence="10" type="ORF">DHEL01_v205038</name>
</gene>
<dbReference type="STRING" id="158607.A0A2P5I210"/>
<evidence type="ECO:0000256" key="6">
    <source>
        <dbReference type="ARBA" id="ARBA00023163"/>
    </source>
</evidence>
<feature type="domain" description="Copper-fist" evidence="9">
    <location>
        <begin position="1"/>
        <end position="64"/>
    </location>
</feature>
<dbReference type="OrthoDB" id="5600085at2759"/>
<feature type="compositionally biased region" description="Basic residues" evidence="8">
    <location>
        <begin position="173"/>
        <end position="182"/>
    </location>
</feature>
<keyword evidence="3" id="KW-0862">Zinc</keyword>
<dbReference type="GO" id="GO:0000978">
    <property type="term" value="F:RNA polymerase II cis-regulatory region sequence-specific DNA binding"/>
    <property type="evidence" value="ECO:0007669"/>
    <property type="project" value="TreeGrafter"/>
</dbReference>
<keyword evidence="6" id="KW-0804">Transcription</keyword>
<dbReference type="GO" id="GO:0006878">
    <property type="term" value="P:intracellular copper ion homeostasis"/>
    <property type="evidence" value="ECO:0007669"/>
    <property type="project" value="TreeGrafter"/>
</dbReference>
<evidence type="ECO:0000259" key="9">
    <source>
        <dbReference type="PROSITE" id="PS50073"/>
    </source>
</evidence>
<dbReference type="PROSITE" id="PS50073">
    <property type="entry name" value="COPPER_FIST_2"/>
    <property type="match status" value="1"/>
</dbReference>
<dbReference type="InterPro" id="IPR051763">
    <property type="entry name" value="Copper_Homeo_Regul"/>
</dbReference>
<dbReference type="GO" id="GO:0005507">
    <property type="term" value="F:copper ion binding"/>
    <property type="evidence" value="ECO:0007669"/>
    <property type="project" value="InterPro"/>
</dbReference>
<dbReference type="AlphaFoldDB" id="A0A2P5I210"/>
<dbReference type="SUPFAM" id="SSF57879">
    <property type="entry name" value="Zinc domain conserved in yeast copper-regulated transcription factors"/>
    <property type="match status" value="1"/>
</dbReference>
<organism evidence="10 11">
    <name type="scientific">Diaporthe helianthi</name>
    <dbReference type="NCBI Taxonomy" id="158607"/>
    <lineage>
        <taxon>Eukaryota</taxon>
        <taxon>Fungi</taxon>
        <taxon>Dikarya</taxon>
        <taxon>Ascomycota</taxon>
        <taxon>Pezizomycotina</taxon>
        <taxon>Sordariomycetes</taxon>
        <taxon>Sordariomycetidae</taxon>
        <taxon>Diaporthales</taxon>
        <taxon>Diaporthaceae</taxon>
        <taxon>Diaporthe</taxon>
    </lineage>
</organism>
<dbReference type="Gene3D" id="3.90.430.10">
    <property type="entry name" value="Copper fist DNA-binding domain"/>
    <property type="match status" value="1"/>
</dbReference>
<evidence type="ECO:0000256" key="4">
    <source>
        <dbReference type="ARBA" id="ARBA00023008"/>
    </source>
</evidence>
<dbReference type="InterPro" id="IPR001083">
    <property type="entry name" value="Cu_fist_DNA-bd_dom"/>
</dbReference>
<evidence type="ECO:0000256" key="2">
    <source>
        <dbReference type="ARBA" id="ARBA00022723"/>
    </source>
</evidence>
<feature type="region of interest" description="Disordered" evidence="8">
    <location>
        <begin position="126"/>
        <end position="223"/>
    </location>
</feature>
<dbReference type="InParanoid" id="A0A2P5I210"/>
<dbReference type="PANTHER" id="PTHR28088">
    <property type="entry name" value="TRANSCRIPTIONAL ACTIVATOR HAA1-RELATED"/>
    <property type="match status" value="1"/>
</dbReference>
<sequence length="460" mass="49483">MIIDGEKWACESCVRGHRVSNCQHAASYCNATCANCAGLSPELVANMRFPDRPLQHINKKGRPVSQCSHCRNMRRSKSAHVKCDCGEKTSKCVHLQATVDGHRESCCCNHGGRCTCSHKKEQNQLDTVPESDSDQELSSGTNPKATKVVRNRRSRASTQTSDGMLTFDENGHHKPTYKHAKASQKSGPYQLTRALSVQSSGSGGNCSMEDLANESSASSTASIPQAQDHYMSNSDTASPLLTAVSSVPHSNPQLAPLDLSSVSGWASGSFMPDNYDFFSNMDEHQQPMFSAGLSQPDVDWSHIGLDFASKDLGTFAPSSYSQAQSFAGFEQPPTLTSGEVSEVDDFIRDEFDPIGTFTRTNTSSTGFSLGRDQEGLLGAMEMGSADFDDFRKLAKDGTKFAASAAALVSDDPALAAITASGVAGFENDPIFWMPDAAEYSGMTAVNDATDVNGPNFWEVQ</sequence>
<evidence type="ECO:0000313" key="10">
    <source>
        <dbReference type="EMBL" id="POS76568.1"/>
    </source>
</evidence>
<dbReference type="InterPro" id="IPR036395">
    <property type="entry name" value="Cu_fist_DNA-bd_dom_sf"/>
</dbReference>
<dbReference type="SMART" id="SM01090">
    <property type="entry name" value="Copper-fist"/>
    <property type="match status" value="1"/>
</dbReference>
<dbReference type="SMART" id="SM00412">
    <property type="entry name" value="Cu_FIST"/>
    <property type="match status" value="1"/>
</dbReference>